<name>G4YE45_PHYSP</name>
<evidence type="ECO:0000313" key="1">
    <source>
        <dbReference type="EMBL" id="EGZ29626.1"/>
    </source>
</evidence>
<keyword evidence="2" id="KW-1185">Reference proteome</keyword>
<organism evidence="1 2">
    <name type="scientific">Phytophthora sojae (strain P6497)</name>
    <name type="common">Soybean stem and root rot agent</name>
    <name type="synonym">Phytophthora megasperma f. sp. glycines</name>
    <dbReference type="NCBI Taxonomy" id="1094619"/>
    <lineage>
        <taxon>Eukaryota</taxon>
        <taxon>Sar</taxon>
        <taxon>Stramenopiles</taxon>
        <taxon>Oomycota</taxon>
        <taxon>Peronosporomycetes</taxon>
        <taxon>Peronosporales</taxon>
        <taxon>Peronosporaceae</taxon>
        <taxon>Phytophthora</taxon>
    </lineage>
</organism>
<dbReference type="EMBL" id="JH159151">
    <property type="protein sequence ID" value="EGZ29626.1"/>
    <property type="molecule type" value="Genomic_DNA"/>
</dbReference>
<proteinExistence type="predicted"/>
<reference evidence="1 2" key="1">
    <citation type="journal article" date="2006" name="Science">
        <title>Phytophthora genome sequences uncover evolutionary origins and mechanisms of pathogenesis.</title>
        <authorList>
            <person name="Tyler B.M."/>
            <person name="Tripathy S."/>
            <person name="Zhang X."/>
            <person name="Dehal P."/>
            <person name="Jiang R.H."/>
            <person name="Aerts A."/>
            <person name="Arredondo F.D."/>
            <person name="Baxter L."/>
            <person name="Bensasson D."/>
            <person name="Beynon J.L."/>
            <person name="Chapman J."/>
            <person name="Damasceno C.M."/>
            <person name="Dorrance A.E."/>
            <person name="Dou D."/>
            <person name="Dickerman A.W."/>
            <person name="Dubchak I.L."/>
            <person name="Garbelotto M."/>
            <person name="Gijzen M."/>
            <person name="Gordon S.G."/>
            <person name="Govers F."/>
            <person name="Grunwald N.J."/>
            <person name="Huang W."/>
            <person name="Ivors K.L."/>
            <person name="Jones R.W."/>
            <person name="Kamoun S."/>
            <person name="Krampis K."/>
            <person name="Lamour K.H."/>
            <person name="Lee M.K."/>
            <person name="McDonald W.H."/>
            <person name="Medina M."/>
            <person name="Meijer H.J."/>
            <person name="Nordberg E.K."/>
            <person name="Maclean D.J."/>
            <person name="Ospina-Giraldo M.D."/>
            <person name="Morris P.F."/>
            <person name="Phuntumart V."/>
            <person name="Putnam N.H."/>
            <person name="Rash S."/>
            <person name="Rose J.K."/>
            <person name="Sakihama Y."/>
            <person name="Salamov A.A."/>
            <person name="Savidor A."/>
            <person name="Scheuring C.F."/>
            <person name="Smith B.M."/>
            <person name="Sobral B.W."/>
            <person name="Terry A."/>
            <person name="Torto-Alalibo T.A."/>
            <person name="Win J."/>
            <person name="Xu Z."/>
            <person name="Zhang H."/>
            <person name="Grigoriev I.V."/>
            <person name="Rokhsar D.S."/>
            <person name="Boore J.L."/>
        </authorList>
    </citation>
    <scope>NUCLEOTIDE SEQUENCE [LARGE SCALE GENOMIC DNA]</scope>
    <source>
        <strain evidence="1 2">P6497</strain>
    </source>
</reference>
<dbReference type="RefSeq" id="XP_009516901.1">
    <property type="nucleotide sequence ID" value="XM_009518606.1"/>
</dbReference>
<dbReference type="AlphaFoldDB" id="G4YE45"/>
<dbReference type="Proteomes" id="UP000002640">
    <property type="component" value="Unassembled WGS sequence"/>
</dbReference>
<accession>G4YE45</accession>
<evidence type="ECO:0000313" key="2">
    <source>
        <dbReference type="Proteomes" id="UP000002640"/>
    </source>
</evidence>
<protein>
    <submittedName>
        <fullName evidence="1">Uncharacterized protein</fullName>
    </submittedName>
</protein>
<feature type="non-terminal residue" evidence="1">
    <location>
        <position position="1"/>
    </location>
</feature>
<dbReference type="InParanoid" id="G4YE45"/>
<dbReference type="KEGG" id="psoj:PHYSODRAFT_252682"/>
<gene>
    <name evidence="1" type="ORF">PHYSODRAFT_252682</name>
</gene>
<dbReference type="GeneID" id="20638288"/>
<sequence length="268" mass="29005">SRADKARRSRPTCWSSGRCCSGVDKTLRIPTCNPPLGSNNFLVTGVMAFVARVGLCVPAIGGFVGLECAAIFDHEHWITAGWRWATTDSMDKFIRLDAQDQRFALLRNHKNGVCVLGLLDGELITGSTGKPLDCVCWSPCRVARCGLSCNEVAMMELSGRHHRNPLKKKDEAVGVTSTVVKWTHDPVSTSVCATAHTAINVKDYMTEKVVSATSAMYGTVADYTKTQVVHALSSTYGTVKGVTFMALSYVLGLKIVVLVDGDSGWWSA</sequence>